<accession>A0A3S4F609</accession>
<gene>
    <name evidence="1" type="ORF">NCTC8272_01503</name>
</gene>
<evidence type="ECO:0000313" key="2">
    <source>
        <dbReference type="Proteomes" id="UP000277214"/>
    </source>
</evidence>
<name>A0A3S4F609_SALET</name>
<reference evidence="1 2" key="1">
    <citation type="submission" date="2018-12" db="EMBL/GenBank/DDBJ databases">
        <authorList>
            <consortium name="Pathogen Informatics"/>
        </authorList>
    </citation>
    <scope>NUCLEOTIDE SEQUENCE [LARGE SCALE GENOMIC DNA]</scope>
    <source>
        <strain evidence="1 2">NCTC8272</strain>
    </source>
</reference>
<evidence type="ECO:0000313" key="1">
    <source>
        <dbReference type="EMBL" id="VEA34591.1"/>
    </source>
</evidence>
<dbReference type="EMBL" id="LR134149">
    <property type="protein sequence ID" value="VEA34591.1"/>
    <property type="molecule type" value="Genomic_DNA"/>
</dbReference>
<organism evidence="1 2">
    <name type="scientific">Salmonella enterica I</name>
    <dbReference type="NCBI Taxonomy" id="59201"/>
    <lineage>
        <taxon>Bacteria</taxon>
        <taxon>Pseudomonadati</taxon>
        <taxon>Pseudomonadota</taxon>
        <taxon>Gammaproteobacteria</taxon>
        <taxon>Enterobacterales</taxon>
        <taxon>Enterobacteriaceae</taxon>
        <taxon>Salmonella</taxon>
    </lineage>
</organism>
<proteinExistence type="predicted"/>
<sequence>MAGFFMPARRNRVQDSGCKSTEFAQRHGREGIKLMGQKLFGMHESSRLNMSFKCSGAFNIIYIMRIRIAEGEKQPPSVNQSYNQRPDLADAMSIPIVNSGT</sequence>
<dbReference type="AlphaFoldDB" id="A0A3S4F609"/>
<protein>
    <submittedName>
        <fullName evidence="1">Uncharacterized protein</fullName>
    </submittedName>
</protein>
<dbReference type="Proteomes" id="UP000277214">
    <property type="component" value="Chromosome 1"/>
</dbReference>